<dbReference type="InterPro" id="IPR018757">
    <property type="entry name" value="DUF2316"/>
</dbReference>
<proteinExistence type="predicted"/>
<sequence length="96" mass="11558">MLTPMQTRNTARELQENFRRLNINLDSALSDLQISGEELNRVLTMNRPDPSNVWKVRDYLEDKLKERGIEMYPFSRLADHQANKWFSYETPWRRKS</sequence>
<evidence type="ECO:0000313" key="2">
    <source>
        <dbReference type="Proteomes" id="UP001600894"/>
    </source>
</evidence>
<accession>A0ABQ0AW77</accession>
<gene>
    <name evidence="1" type="ORF">F130042H8_13460</name>
</gene>
<protein>
    <submittedName>
        <fullName evidence="1">DUF2316 family protein</fullName>
    </submittedName>
</protein>
<comment type="caution">
    <text evidence="1">The sequence shown here is derived from an EMBL/GenBank/DDBJ whole genome shotgun (WGS) entry which is preliminary data.</text>
</comment>
<keyword evidence="2" id="KW-1185">Reference proteome</keyword>
<dbReference type="RefSeq" id="WP_176254639.1">
    <property type="nucleotide sequence ID" value="NZ_BAABXL010000001.1"/>
</dbReference>
<dbReference type="EMBL" id="BAABXL010000001">
    <property type="protein sequence ID" value="GAA6268286.1"/>
    <property type="molecule type" value="Genomic_DNA"/>
</dbReference>
<dbReference type="Proteomes" id="UP001600894">
    <property type="component" value="Unassembled WGS sequence"/>
</dbReference>
<organism evidence="1 2">
    <name type="scientific">Enterocloster alcoholdehydrogenati</name>
    <dbReference type="NCBI Taxonomy" id="2547410"/>
    <lineage>
        <taxon>Bacteria</taxon>
        <taxon>Bacillati</taxon>
        <taxon>Bacillota</taxon>
        <taxon>Clostridia</taxon>
        <taxon>Lachnospirales</taxon>
        <taxon>Lachnospiraceae</taxon>
        <taxon>Enterocloster</taxon>
    </lineage>
</organism>
<dbReference type="Pfam" id="PF10078">
    <property type="entry name" value="DUF2316"/>
    <property type="match status" value="1"/>
</dbReference>
<name>A0ABQ0AW77_9FIRM</name>
<evidence type="ECO:0000313" key="1">
    <source>
        <dbReference type="EMBL" id="GAA6268286.1"/>
    </source>
</evidence>
<reference evidence="1 2" key="1">
    <citation type="submission" date="2024-04" db="EMBL/GenBank/DDBJ databases">
        <title>Defined microbial consortia suppress multidrug-resistant proinflammatory Enterobacteriaceae via ecological control.</title>
        <authorList>
            <person name="Furuichi M."/>
            <person name="Kawaguchi T."/>
            <person name="Pust M."/>
            <person name="Yasuma K."/>
            <person name="Plichta D."/>
            <person name="Hasegawa N."/>
            <person name="Ohya T."/>
            <person name="Bhattarai S."/>
            <person name="Sasajima S."/>
            <person name="Aoto Y."/>
            <person name="Tuganbaev T."/>
            <person name="Yaginuma M."/>
            <person name="Ueda M."/>
            <person name="Okahashi N."/>
            <person name="Amafuji K."/>
            <person name="Kiridooshi Y."/>
            <person name="Sugita K."/>
            <person name="Strazar M."/>
            <person name="Skelly A."/>
            <person name="Suda W."/>
            <person name="Hattori M."/>
            <person name="Nakamoto N."/>
            <person name="Caballero S."/>
            <person name="Norman J."/>
            <person name="Olle B."/>
            <person name="Tanoue T."/>
            <person name="Arita M."/>
            <person name="Bucci V."/>
            <person name="Atarashi K."/>
            <person name="Xavier R."/>
            <person name="Honda K."/>
        </authorList>
    </citation>
    <scope>NUCLEOTIDE SEQUENCE [LARGE SCALE GENOMIC DNA]</scope>
    <source>
        <strain evidence="2">f13</strain>
    </source>
</reference>